<comment type="function">
    <text evidence="6 7">Catalyzes the reversible reaction in which hydroxymethyl group from 5,10-methylenetetrahydrofolate is transferred onto alpha-ketoisovalerate to form ketopantoate.</text>
</comment>
<evidence type="ECO:0000256" key="1">
    <source>
        <dbReference type="ARBA" id="ARBA00005033"/>
    </source>
</evidence>
<dbReference type="InterPro" id="IPR015813">
    <property type="entry name" value="Pyrv/PenolPyrv_kinase-like_dom"/>
</dbReference>
<dbReference type="SUPFAM" id="SSF51621">
    <property type="entry name" value="Phosphoenolpyruvate/pyruvate domain"/>
    <property type="match status" value="1"/>
</dbReference>
<keyword evidence="7 10" id="KW-0479">Metal-binding</keyword>
<comment type="similarity">
    <text evidence="2 7">Belongs to the PanB family.</text>
</comment>
<dbReference type="NCBIfam" id="TIGR00222">
    <property type="entry name" value="panB"/>
    <property type="match status" value="1"/>
</dbReference>
<dbReference type="GO" id="GO:0003864">
    <property type="term" value="F:3-methyl-2-oxobutanoate hydroxymethyltransferase activity"/>
    <property type="evidence" value="ECO:0007669"/>
    <property type="project" value="UniProtKB-UniRule"/>
</dbReference>
<dbReference type="GO" id="GO:0015940">
    <property type="term" value="P:pantothenate biosynthetic process"/>
    <property type="evidence" value="ECO:0007669"/>
    <property type="project" value="UniProtKB-UniRule"/>
</dbReference>
<dbReference type="UniPathway" id="UPA00028">
    <property type="reaction ID" value="UER00003"/>
</dbReference>
<comment type="caution">
    <text evidence="11">The sequence shown here is derived from an EMBL/GenBank/DDBJ whole genome shotgun (WGS) entry which is preliminary data.</text>
</comment>
<evidence type="ECO:0000313" key="11">
    <source>
        <dbReference type="EMBL" id="TSJ79646.1"/>
    </source>
</evidence>
<evidence type="ECO:0000256" key="8">
    <source>
        <dbReference type="PIRSR" id="PIRSR000388-1"/>
    </source>
</evidence>
<dbReference type="GO" id="GO:0032259">
    <property type="term" value="P:methylation"/>
    <property type="evidence" value="ECO:0007669"/>
    <property type="project" value="UniProtKB-KW"/>
</dbReference>
<dbReference type="GO" id="GO:0008168">
    <property type="term" value="F:methyltransferase activity"/>
    <property type="evidence" value="ECO:0007669"/>
    <property type="project" value="UniProtKB-KW"/>
</dbReference>
<dbReference type="RefSeq" id="WP_144230187.1">
    <property type="nucleotide sequence ID" value="NZ_CBCRVV010000012.1"/>
</dbReference>
<evidence type="ECO:0000313" key="12">
    <source>
        <dbReference type="Proteomes" id="UP000315648"/>
    </source>
</evidence>
<accession>A0A556QSN1</accession>
<comment type="catalytic activity">
    <reaction evidence="7">
        <text>(6R)-5,10-methylene-5,6,7,8-tetrahydrofolate + 3-methyl-2-oxobutanoate + H2O = 2-dehydropantoate + (6S)-5,6,7,8-tetrahydrofolate</text>
        <dbReference type="Rhea" id="RHEA:11824"/>
        <dbReference type="ChEBI" id="CHEBI:11561"/>
        <dbReference type="ChEBI" id="CHEBI:11851"/>
        <dbReference type="ChEBI" id="CHEBI:15377"/>
        <dbReference type="ChEBI" id="CHEBI:15636"/>
        <dbReference type="ChEBI" id="CHEBI:57453"/>
        <dbReference type="EC" id="2.1.2.11"/>
    </reaction>
</comment>
<organism evidence="11 12">
    <name type="scientific">Rariglobus hedericola</name>
    <dbReference type="NCBI Taxonomy" id="2597822"/>
    <lineage>
        <taxon>Bacteria</taxon>
        <taxon>Pseudomonadati</taxon>
        <taxon>Verrucomicrobiota</taxon>
        <taxon>Opitutia</taxon>
        <taxon>Opitutales</taxon>
        <taxon>Opitutaceae</taxon>
        <taxon>Rariglobus</taxon>
    </lineage>
</organism>
<dbReference type="EC" id="2.1.2.11" evidence="7"/>
<dbReference type="EMBL" id="VMBG01000001">
    <property type="protein sequence ID" value="TSJ79646.1"/>
    <property type="molecule type" value="Genomic_DNA"/>
</dbReference>
<dbReference type="GO" id="GO:0005737">
    <property type="term" value="C:cytoplasm"/>
    <property type="evidence" value="ECO:0007669"/>
    <property type="project" value="UniProtKB-SubCell"/>
</dbReference>
<dbReference type="FunFam" id="3.20.20.60:FF:000003">
    <property type="entry name" value="3-methyl-2-oxobutanoate hydroxymethyltransferase"/>
    <property type="match status" value="1"/>
</dbReference>
<feature type="active site" description="Proton acceptor" evidence="7 8">
    <location>
        <position position="180"/>
    </location>
</feature>
<dbReference type="InterPro" id="IPR003700">
    <property type="entry name" value="Pantoate_hydroxy_MeTrfase"/>
</dbReference>
<feature type="binding site" evidence="7 10">
    <location>
        <position position="82"/>
    </location>
    <ligand>
        <name>Mg(2+)</name>
        <dbReference type="ChEBI" id="CHEBI:18420"/>
    </ligand>
</feature>
<evidence type="ECO:0000256" key="9">
    <source>
        <dbReference type="PIRSR" id="PIRSR000388-2"/>
    </source>
</evidence>
<dbReference type="HAMAP" id="MF_00156">
    <property type="entry name" value="PanB"/>
    <property type="match status" value="1"/>
</dbReference>
<dbReference type="GO" id="GO:0000287">
    <property type="term" value="F:magnesium ion binding"/>
    <property type="evidence" value="ECO:0007669"/>
    <property type="project" value="TreeGrafter"/>
</dbReference>
<evidence type="ECO:0000256" key="5">
    <source>
        <dbReference type="ARBA" id="ARBA00022679"/>
    </source>
</evidence>
<dbReference type="PANTHER" id="PTHR20881:SF0">
    <property type="entry name" value="3-METHYL-2-OXOBUTANOATE HYDROXYMETHYLTRANSFERASE"/>
    <property type="match status" value="1"/>
</dbReference>
<proteinExistence type="inferred from homology"/>
<feature type="binding site" evidence="7 9">
    <location>
        <position position="111"/>
    </location>
    <ligand>
        <name>3-methyl-2-oxobutanoate</name>
        <dbReference type="ChEBI" id="CHEBI:11851"/>
    </ligand>
</feature>
<comment type="subunit">
    <text evidence="3 7">Homodecamer; pentamer of dimers.</text>
</comment>
<feature type="binding site" evidence="7 10">
    <location>
        <position position="42"/>
    </location>
    <ligand>
        <name>Mg(2+)</name>
        <dbReference type="ChEBI" id="CHEBI:18420"/>
    </ligand>
</feature>
<feature type="binding site" evidence="7 9">
    <location>
        <position position="82"/>
    </location>
    <ligand>
        <name>3-methyl-2-oxobutanoate</name>
        <dbReference type="ChEBI" id="CHEBI:11851"/>
    </ligand>
</feature>
<dbReference type="CDD" id="cd06557">
    <property type="entry name" value="KPHMT-like"/>
    <property type="match status" value="1"/>
</dbReference>
<comment type="cofactor">
    <cofactor evidence="7 10">
        <name>Mg(2+)</name>
        <dbReference type="ChEBI" id="CHEBI:18420"/>
    </cofactor>
    <text evidence="7 10">Binds 1 Mg(2+) ion per subunit.</text>
</comment>
<feature type="binding site" evidence="7 10">
    <location>
        <position position="113"/>
    </location>
    <ligand>
        <name>Mg(2+)</name>
        <dbReference type="ChEBI" id="CHEBI:18420"/>
    </ligand>
</feature>
<keyword evidence="11" id="KW-0489">Methyltransferase</keyword>
<dbReference type="PIRSF" id="PIRSF000388">
    <property type="entry name" value="Pantoate_hydroxy_MeTrfase"/>
    <property type="match status" value="1"/>
</dbReference>
<dbReference type="Proteomes" id="UP000315648">
    <property type="component" value="Unassembled WGS sequence"/>
</dbReference>
<evidence type="ECO:0000256" key="3">
    <source>
        <dbReference type="ARBA" id="ARBA00011424"/>
    </source>
</evidence>
<keyword evidence="5 7" id="KW-0808">Transferase</keyword>
<reference evidence="11 12" key="1">
    <citation type="submission" date="2019-07" db="EMBL/GenBank/DDBJ databases">
        <title>Description of 53C-WASEF.</title>
        <authorList>
            <person name="Pitt A."/>
            <person name="Hahn M.W."/>
        </authorList>
    </citation>
    <scope>NUCLEOTIDE SEQUENCE [LARGE SCALE GENOMIC DNA]</scope>
    <source>
        <strain evidence="11 12">53C-WASEF</strain>
    </source>
</reference>
<dbReference type="NCBIfam" id="NF001452">
    <property type="entry name" value="PRK00311.1"/>
    <property type="match status" value="1"/>
</dbReference>
<keyword evidence="7 10" id="KW-0460">Magnesium</keyword>
<evidence type="ECO:0000256" key="2">
    <source>
        <dbReference type="ARBA" id="ARBA00008676"/>
    </source>
</evidence>
<gene>
    <name evidence="7 11" type="primary">panB</name>
    <name evidence="11" type="ORF">FPL22_10275</name>
</gene>
<dbReference type="PANTHER" id="PTHR20881">
    <property type="entry name" value="3-METHYL-2-OXOBUTANOATE HYDROXYMETHYLTRANSFERASE"/>
    <property type="match status" value="1"/>
</dbReference>
<dbReference type="Gene3D" id="3.20.20.60">
    <property type="entry name" value="Phosphoenolpyruvate-binding domains"/>
    <property type="match status" value="1"/>
</dbReference>
<comment type="subcellular location">
    <subcellularLocation>
        <location evidence="7">Cytoplasm</location>
    </subcellularLocation>
</comment>
<evidence type="ECO:0000256" key="4">
    <source>
        <dbReference type="ARBA" id="ARBA00022655"/>
    </source>
</evidence>
<comment type="pathway">
    <text evidence="1 7">Cofactor biosynthesis; (R)-pantothenate biosynthesis; (R)-pantoate from 3-methyl-2-oxobutanoate: step 1/2.</text>
</comment>
<keyword evidence="12" id="KW-1185">Reference proteome</keyword>
<sequence>MKSVLEFKARKGKGRISMSTAYAHWEARLLADSPVDCVLVGDSVATVVDGEATTFAATPEIMARHTAAVARGLAGSKFLITDFPFLAARKGIAAAVECASLLMRAGAHAVKIEGIDGHEDVIRHLVQSGVPVIGHLGLTPQSVHALGGYKVQGKTDATAADLLRQAQAVEAAGASGLVLECVPTDVAREITEALTIPVIGIGAGPHTDGQVLVFHDMLGLNTGFNAKFVRHFADGNKVMGHGLASYAKAVADGSFPSKKESY</sequence>
<dbReference type="Pfam" id="PF02548">
    <property type="entry name" value="Pantoate_transf"/>
    <property type="match status" value="1"/>
</dbReference>
<evidence type="ECO:0000256" key="7">
    <source>
        <dbReference type="HAMAP-Rule" id="MF_00156"/>
    </source>
</evidence>
<protein>
    <recommendedName>
        <fullName evidence="7">3-methyl-2-oxobutanoate hydroxymethyltransferase</fullName>
        <ecNumber evidence="7">2.1.2.11</ecNumber>
    </recommendedName>
    <alternativeName>
        <fullName evidence="7">Ketopantoate hydroxymethyltransferase</fullName>
        <shortName evidence="7">KPHMT</shortName>
    </alternativeName>
</protein>
<feature type="binding site" evidence="7 9">
    <location>
        <begin position="42"/>
        <end position="43"/>
    </location>
    <ligand>
        <name>3-methyl-2-oxobutanoate</name>
        <dbReference type="ChEBI" id="CHEBI:11851"/>
    </ligand>
</feature>
<keyword evidence="4 7" id="KW-0566">Pantothenate biosynthesis</keyword>
<keyword evidence="7" id="KW-0963">Cytoplasm</keyword>
<dbReference type="InterPro" id="IPR040442">
    <property type="entry name" value="Pyrv_kinase-like_dom_sf"/>
</dbReference>
<dbReference type="AlphaFoldDB" id="A0A556QSN1"/>
<name>A0A556QSN1_9BACT</name>
<evidence type="ECO:0000256" key="10">
    <source>
        <dbReference type="PIRSR" id="PIRSR000388-3"/>
    </source>
</evidence>
<evidence type="ECO:0000256" key="6">
    <source>
        <dbReference type="ARBA" id="ARBA00056497"/>
    </source>
</evidence>
<dbReference type="OrthoDB" id="9781789at2"/>